<dbReference type="RefSeq" id="WP_238723249.1">
    <property type="nucleotide sequence ID" value="NZ_JAHQCW010000057.1"/>
</dbReference>
<protein>
    <submittedName>
        <fullName evidence="2">InlB B-repeat-containing protein</fullName>
    </submittedName>
</protein>
<organism evidence="2 3">
    <name type="scientific">Diplocloster agilis</name>
    <dbReference type="NCBI Taxonomy" id="2850323"/>
    <lineage>
        <taxon>Bacteria</taxon>
        <taxon>Bacillati</taxon>
        <taxon>Bacillota</taxon>
        <taxon>Clostridia</taxon>
        <taxon>Lachnospirales</taxon>
        <taxon>Lachnospiraceae</taxon>
        <taxon>Diplocloster</taxon>
    </lineage>
</organism>
<dbReference type="Pfam" id="PF09479">
    <property type="entry name" value="Flg_new"/>
    <property type="match status" value="3"/>
</dbReference>
<evidence type="ECO:0000256" key="1">
    <source>
        <dbReference type="ARBA" id="ARBA00004196"/>
    </source>
</evidence>
<dbReference type="InterPro" id="IPR042229">
    <property type="entry name" value="Listeria/Bacterioides_rpt_sf"/>
</dbReference>
<dbReference type="NCBIfam" id="TIGR02543">
    <property type="entry name" value="List_Bact_rpt"/>
    <property type="match status" value="1"/>
</dbReference>
<dbReference type="Gene3D" id="2.60.40.4270">
    <property type="entry name" value="Listeria-Bacteroides repeat domain"/>
    <property type="match status" value="3"/>
</dbReference>
<keyword evidence="3" id="KW-1185">Reference proteome</keyword>
<comment type="caution">
    <text evidence="2">The sequence shown here is derived from an EMBL/GenBank/DDBJ whole genome shotgun (WGS) entry which is preliminary data.</text>
</comment>
<evidence type="ECO:0000313" key="2">
    <source>
        <dbReference type="EMBL" id="MBU9739388.1"/>
    </source>
</evidence>
<name>A0A949K1U8_9FIRM</name>
<dbReference type="AlphaFoldDB" id="A0A949K1U8"/>
<sequence>MSNHKCNHSNSNCHPSAPCKPACCVPCPPCPPSPPEPVYYSVVYEPNGGTGGAADFHLPHGSLYTLKGPEEAGVYWPGHTFTGWNTAPDGSGIFYRPGDVITLTHNLTLYAQWEITPPVTANVIYDPNGGTGGLIDGGIPVGNSYTIRSGADVNVSRPGYIFTGWNTRPDGTGTVYPPGSVTNIYQDLTLYAQWTIAPPETVDVIYNPNGGIGGLTDHGIPVNSEYTLRSPADINMSWPGYTFIGWNTKPDGTGIFYQPGDVAWITQDQVFYAIWLRYANNNPALGRPASE</sequence>
<dbReference type="EMBL" id="JAHQCW010000057">
    <property type="protein sequence ID" value="MBU9739388.1"/>
    <property type="molecule type" value="Genomic_DNA"/>
</dbReference>
<proteinExistence type="predicted"/>
<evidence type="ECO:0000313" key="3">
    <source>
        <dbReference type="Proteomes" id="UP000712157"/>
    </source>
</evidence>
<reference evidence="2" key="1">
    <citation type="submission" date="2021-06" db="EMBL/GenBank/DDBJ databases">
        <title>Description of novel taxa of the family Lachnospiraceae.</title>
        <authorList>
            <person name="Chaplin A.V."/>
            <person name="Sokolova S.R."/>
            <person name="Pikina A.P."/>
            <person name="Korzhanova M."/>
            <person name="Belova V."/>
            <person name="Korostin D."/>
            <person name="Efimov B.A."/>
        </authorList>
    </citation>
    <scope>NUCLEOTIDE SEQUENCE</scope>
    <source>
        <strain evidence="2">ASD5720</strain>
    </source>
</reference>
<gene>
    <name evidence="2" type="ORF">KTH89_22905</name>
</gene>
<dbReference type="GO" id="GO:0030313">
    <property type="term" value="C:cell envelope"/>
    <property type="evidence" value="ECO:0007669"/>
    <property type="project" value="UniProtKB-SubCell"/>
</dbReference>
<comment type="subcellular location">
    <subcellularLocation>
        <location evidence="1">Cell envelope</location>
    </subcellularLocation>
</comment>
<dbReference type="Proteomes" id="UP000712157">
    <property type="component" value="Unassembled WGS sequence"/>
</dbReference>
<dbReference type="InterPro" id="IPR013378">
    <property type="entry name" value="InlB-like_B-rpt"/>
</dbReference>
<accession>A0A949K1U8</accession>